<proteinExistence type="predicted"/>
<keyword evidence="2" id="KW-1185">Reference proteome</keyword>
<dbReference type="EMBL" id="QHLZ01000001">
    <property type="protein sequence ID" value="PXA69031.1"/>
    <property type="molecule type" value="Genomic_DNA"/>
</dbReference>
<organism evidence="1 2">
    <name type="scientific">Arthrobacter psychrochitiniphilus</name>
    <dbReference type="NCBI Taxonomy" id="291045"/>
    <lineage>
        <taxon>Bacteria</taxon>
        <taxon>Bacillati</taxon>
        <taxon>Actinomycetota</taxon>
        <taxon>Actinomycetes</taxon>
        <taxon>Micrococcales</taxon>
        <taxon>Micrococcaceae</taxon>
        <taxon>Arthrobacter</taxon>
    </lineage>
</organism>
<accession>A0A2V3DUP4</accession>
<sequence length="189" mass="19572">MGIPLRRSTTPASRRAPLACLALGCLALGFFALVLGGCSAVGASPLEYIPEPAKIQSGVDCSTAGWWEPEAASPSSLHKGSIPEGFTTVGVVRCTSDPGSRVVEEDHLSGDFAPLLAALAQPSERGGPVSCLDYAELPPAIWLVNAEGQAVNIQWPLDSCEHTKPDTAKALQALTVSESRSVPSPEAAP</sequence>
<dbReference type="OrthoDB" id="4457696at2"/>
<dbReference type="RefSeq" id="WP_110104319.1">
    <property type="nucleotide sequence ID" value="NZ_JACBZZ010000001.1"/>
</dbReference>
<protein>
    <submittedName>
        <fullName evidence="1">Uncharacterized protein</fullName>
    </submittedName>
</protein>
<gene>
    <name evidence="1" type="ORF">CVS29_00115</name>
</gene>
<dbReference type="Proteomes" id="UP000246303">
    <property type="component" value="Unassembled WGS sequence"/>
</dbReference>
<evidence type="ECO:0000313" key="2">
    <source>
        <dbReference type="Proteomes" id="UP000246303"/>
    </source>
</evidence>
<dbReference type="AlphaFoldDB" id="A0A2V3DUP4"/>
<name>A0A2V3DUP4_9MICC</name>
<evidence type="ECO:0000313" key="1">
    <source>
        <dbReference type="EMBL" id="PXA69031.1"/>
    </source>
</evidence>
<comment type="caution">
    <text evidence="1">The sequence shown here is derived from an EMBL/GenBank/DDBJ whole genome shotgun (WGS) entry which is preliminary data.</text>
</comment>
<reference evidence="1 2" key="1">
    <citation type="submission" date="2018-05" db="EMBL/GenBank/DDBJ databases">
        <title>Genetic diversity of glacier-inhabiting Cryobacterium bacteria in China and description of Cryobacterium mengkeensis sp. nov. and Arthrobacter glacialis sp. nov.</title>
        <authorList>
            <person name="Liu Q."/>
            <person name="Xin Y.-H."/>
        </authorList>
    </citation>
    <scope>NUCLEOTIDE SEQUENCE [LARGE SCALE GENOMIC DNA]</scope>
    <source>
        <strain evidence="1 2">GP3</strain>
    </source>
</reference>